<keyword evidence="3" id="KW-1185">Reference proteome</keyword>
<keyword evidence="1" id="KW-0812">Transmembrane</keyword>
<dbReference type="EMBL" id="JARUHG010000004">
    <property type="protein sequence ID" value="MDR0183815.1"/>
    <property type="molecule type" value="Genomic_DNA"/>
</dbReference>
<keyword evidence="1" id="KW-0472">Membrane</keyword>
<evidence type="ECO:0000313" key="2">
    <source>
        <dbReference type="EMBL" id="MDR0183815.1"/>
    </source>
</evidence>
<accession>A0ABU1CFT5</accession>
<sequence length="144" mass="15137">MKRLALTTRPVAGKVRRYFWVLLFATYSVGAAGVMIDVLADEYRHLSQVAVTGVRSSEELRMSGAAQVAAVYRASSGAPFSTLPPGSTFKVVWPDGSSEYVMVVNPSSTAGTRPIAGTQSAGKKLGNTDLIDAAADASAQAVQR</sequence>
<comment type="caution">
    <text evidence="2">The sequence shown here is derived from an EMBL/GenBank/DDBJ whole genome shotgun (WGS) entry which is preliminary data.</text>
</comment>
<keyword evidence="1" id="KW-1133">Transmembrane helix</keyword>
<evidence type="ECO:0000256" key="1">
    <source>
        <dbReference type="SAM" id="Phobius"/>
    </source>
</evidence>
<protein>
    <submittedName>
        <fullName evidence="2">Uncharacterized protein</fullName>
    </submittedName>
</protein>
<evidence type="ECO:0000313" key="3">
    <source>
        <dbReference type="Proteomes" id="UP001233535"/>
    </source>
</evidence>
<organism evidence="2 3">
    <name type="scientific">Lysobacter arvi</name>
    <dbReference type="NCBI Taxonomy" id="3038776"/>
    <lineage>
        <taxon>Bacteria</taxon>
        <taxon>Pseudomonadati</taxon>
        <taxon>Pseudomonadota</taxon>
        <taxon>Gammaproteobacteria</taxon>
        <taxon>Lysobacterales</taxon>
        <taxon>Lysobacteraceae</taxon>
        <taxon>Lysobacter</taxon>
    </lineage>
</organism>
<dbReference type="RefSeq" id="WP_309262960.1">
    <property type="nucleotide sequence ID" value="NZ_JARUHG010000004.1"/>
</dbReference>
<dbReference type="Proteomes" id="UP001233535">
    <property type="component" value="Unassembled WGS sequence"/>
</dbReference>
<feature type="transmembrane region" description="Helical" evidence="1">
    <location>
        <begin position="18"/>
        <end position="40"/>
    </location>
</feature>
<name>A0ABU1CFT5_9GAMM</name>
<gene>
    <name evidence="2" type="ORF">P8609_12675</name>
</gene>
<reference evidence="2 3" key="1">
    <citation type="submission" date="2023-04" db="EMBL/GenBank/DDBJ databases">
        <title>Lysobacter sp. strain UC isolated from soil sample.</title>
        <authorList>
            <person name="Choksket S."/>
            <person name="Harshvardhan F."/>
            <person name="Rana R."/>
            <person name="Patil P.B."/>
            <person name="Korpole S."/>
        </authorList>
    </citation>
    <scope>NUCLEOTIDE SEQUENCE [LARGE SCALE GENOMIC DNA]</scope>
    <source>
        <strain evidence="2 3">UC</strain>
    </source>
</reference>
<proteinExistence type="predicted"/>